<keyword evidence="7 12" id="KW-1015">Disulfide bond</keyword>
<evidence type="ECO:0000256" key="15">
    <source>
        <dbReference type="SAM" id="Phobius"/>
    </source>
</evidence>
<evidence type="ECO:0000256" key="9">
    <source>
        <dbReference type="ARBA" id="ARBA00048605"/>
    </source>
</evidence>
<comment type="cofactor">
    <cofactor evidence="1 11">
        <name>Ca(2+)</name>
        <dbReference type="ChEBI" id="CHEBI:29108"/>
    </cofactor>
</comment>
<feature type="active site" evidence="10">
    <location>
        <position position="696"/>
    </location>
</feature>
<feature type="active site" description="Proton donor" evidence="10">
    <location>
        <position position="647"/>
    </location>
</feature>
<feature type="transmembrane region" description="Helical" evidence="15">
    <location>
        <begin position="235"/>
        <end position="255"/>
    </location>
</feature>
<dbReference type="PANTHER" id="PTHR11742">
    <property type="entry name" value="MANNOSYL-OLIGOSACCHARIDE ALPHA-1,2-MANNOSIDASE-RELATED"/>
    <property type="match status" value="1"/>
</dbReference>
<evidence type="ECO:0000256" key="13">
    <source>
        <dbReference type="RuleBase" id="RU361193"/>
    </source>
</evidence>
<dbReference type="EMBL" id="OUUZ01000001">
    <property type="protein sequence ID" value="SPQ18170.1"/>
    <property type="molecule type" value="Genomic_DNA"/>
</dbReference>
<evidence type="ECO:0000256" key="7">
    <source>
        <dbReference type="ARBA" id="ARBA00023157"/>
    </source>
</evidence>
<dbReference type="PRINTS" id="PR00747">
    <property type="entry name" value="GLYHDRLASE47"/>
</dbReference>
<keyword evidence="4 11" id="KW-0479">Metal-binding</keyword>
<accession>A0A3S4AIP3</accession>
<keyword evidence="5 13" id="KW-0378">Hydrolase</keyword>
<feature type="binding site" evidence="11">
    <location>
        <position position="784"/>
    </location>
    <ligand>
        <name>Ca(2+)</name>
        <dbReference type="ChEBI" id="CHEBI:29108"/>
    </ligand>
</feature>
<dbReference type="AlphaFoldDB" id="A0A3S4AIP3"/>
<dbReference type="SUPFAM" id="SSF48225">
    <property type="entry name" value="Seven-hairpin glycosidases"/>
    <property type="match status" value="1"/>
</dbReference>
<evidence type="ECO:0000313" key="16">
    <source>
        <dbReference type="EMBL" id="SPQ18170.1"/>
    </source>
</evidence>
<dbReference type="GO" id="GO:0005509">
    <property type="term" value="F:calcium ion binding"/>
    <property type="evidence" value="ECO:0007669"/>
    <property type="project" value="InterPro"/>
</dbReference>
<keyword evidence="6 11" id="KW-0106">Calcium</keyword>
<dbReference type="GO" id="GO:0036503">
    <property type="term" value="P:ERAD pathway"/>
    <property type="evidence" value="ECO:0007669"/>
    <property type="project" value="UniProtKB-ARBA"/>
</dbReference>
<keyword evidence="15" id="KW-1133">Transmembrane helix</keyword>
<dbReference type="GO" id="GO:0016020">
    <property type="term" value="C:membrane"/>
    <property type="evidence" value="ECO:0007669"/>
    <property type="project" value="InterPro"/>
</dbReference>
<dbReference type="InterPro" id="IPR050749">
    <property type="entry name" value="Glycosyl_Hydrolase_47"/>
</dbReference>
<dbReference type="InterPro" id="IPR036026">
    <property type="entry name" value="Seven-hairpin_glycosidases"/>
</dbReference>
<name>A0A3S4AIP3_9PEZI</name>
<evidence type="ECO:0000256" key="6">
    <source>
        <dbReference type="ARBA" id="ARBA00022837"/>
    </source>
</evidence>
<dbReference type="InterPro" id="IPR012341">
    <property type="entry name" value="6hp_glycosidase-like_sf"/>
</dbReference>
<evidence type="ECO:0000256" key="5">
    <source>
        <dbReference type="ARBA" id="ARBA00022801"/>
    </source>
</evidence>
<proteinExistence type="inferred from homology"/>
<dbReference type="GO" id="GO:0005975">
    <property type="term" value="P:carbohydrate metabolic process"/>
    <property type="evidence" value="ECO:0007669"/>
    <property type="project" value="InterPro"/>
</dbReference>
<evidence type="ECO:0000256" key="10">
    <source>
        <dbReference type="PIRSR" id="PIRSR601382-1"/>
    </source>
</evidence>
<dbReference type="Gene3D" id="1.50.10.10">
    <property type="match status" value="1"/>
</dbReference>
<evidence type="ECO:0000313" key="17">
    <source>
        <dbReference type="Proteomes" id="UP000289323"/>
    </source>
</evidence>
<keyword evidence="13" id="KW-0326">Glycosidase</keyword>
<keyword evidence="15" id="KW-0812">Transmembrane</keyword>
<protein>
    <recommendedName>
        <fullName evidence="13">alpha-1,2-Mannosidase</fullName>
        <ecNumber evidence="13">3.2.1.-</ecNumber>
    </recommendedName>
</protein>
<keyword evidence="15" id="KW-0472">Membrane</keyword>
<dbReference type="PANTHER" id="PTHR11742:SF55">
    <property type="entry name" value="ENDOPLASMIC RETICULUM MANNOSYL-OLIGOSACCHARIDE 1,2-ALPHA-MANNOSIDASE"/>
    <property type="match status" value="1"/>
</dbReference>
<evidence type="ECO:0000256" key="1">
    <source>
        <dbReference type="ARBA" id="ARBA00001913"/>
    </source>
</evidence>
<evidence type="ECO:0000256" key="3">
    <source>
        <dbReference type="ARBA" id="ARBA00007658"/>
    </source>
</evidence>
<dbReference type="Pfam" id="PF01532">
    <property type="entry name" value="Glyco_hydro_47"/>
    <property type="match status" value="1"/>
</dbReference>
<evidence type="ECO:0000256" key="12">
    <source>
        <dbReference type="PIRSR" id="PIRSR601382-3"/>
    </source>
</evidence>
<dbReference type="Proteomes" id="UP000289323">
    <property type="component" value="Unassembled WGS sequence"/>
</dbReference>
<feature type="region of interest" description="Disordered" evidence="14">
    <location>
        <begin position="84"/>
        <end position="165"/>
    </location>
</feature>
<feature type="active site" evidence="10">
    <location>
        <position position="523"/>
    </location>
</feature>
<reference evidence="16 17" key="1">
    <citation type="submission" date="2018-04" db="EMBL/GenBank/DDBJ databases">
        <authorList>
            <person name="Huttner S."/>
            <person name="Dainat J."/>
        </authorList>
    </citation>
    <scope>NUCLEOTIDE SEQUENCE [LARGE SCALE GENOMIC DNA]</scope>
</reference>
<comment type="similarity">
    <text evidence="3 13">Belongs to the glycosyl hydrolase 47 family.</text>
</comment>
<comment type="pathway">
    <text evidence="2">Protein modification; protein glycosylation.</text>
</comment>
<evidence type="ECO:0000256" key="14">
    <source>
        <dbReference type="SAM" id="MobiDB-lite"/>
    </source>
</evidence>
<evidence type="ECO:0000256" key="8">
    <source>
        <dbReference type="ARBA" id="ARBA00047669"/>
    </source>
</evidence>
<feature type="compositionally biased region" description="Basic and acidic residues" evidence="14">
    <location>
        <begin position="121"/>
        <end position="147"/>
    </location>
</feature>
<dbReference type="EC" id="3.2.1.-" evidence="13"/>
<comment type="catalytic activity">
    <reaction evidence="8">
        <text>N(4)-(alpha-D-Man-(1-&gt;2)-alpha-D-Man-(1-&gt;2)-alpha-D-Man-(1-&gt;3)-[alpha-D-Man-(1-&gt;3)-[alpha-D-Man-(1-&gt;2)-alpha-D-Man-(1-&gt;6)]-alpha-D-Man-(1-&gt;6)]-beta-D-Man-(1-&gt;4)-beta-D-GlcNAc-(1-&gt;4)-beta-D-GlcNAc)-L-asparaginyl-[protein] (N-glucan mannose isomer 8A1,2,3B1,3) + 3 H2O = N(4)-(alpha-D-Man-(1-&gt;3)-[alpha-D-Man-(1-&gt;3)-[alpha-D-Man-(1-&gt;6)]-alpha-D-Man-(1-&gt;6)]-beta-D-Man-(1-&gt;4)-beta-D-GlcNAc-(1-&gt;4)-beta-D-GlcNAc)-L-asparaginyl-[protein] (N-glucan mannose isomer 5A1,2) + 3 beta-D-mannose</text>
        <dbReference type="Rhea" id="RHEA:56028"/>
        <dbReference type="Rhea" id="RHEA-COMP:14358"/>
        <dbReference type="Rhea" id="RHEA-COMP:14367"/>
        <dbReference type="ChEBI" id="CHEBI:15377"/>
        <dbReference type="ChEBI" id="CHEBI:28563"/>
        <dbReference type="ChEBI" id="CHEBI:59087"/>
        <dbReference type="ChEBI" id="CHEBI:60628"/>
        <dbReference type="EC" id="3.2.1.113"/>
    </reaction>
</comment>
<evidence type="ECO:0000256" key="4">
    <source>
        <dbReference type="ARBA" id="ARBA00022723"/>
    </source>
</evidence>
<gene>
    <name evidence="16" type="ORF">TT172_LOCUS589</name>
</gene>
<organism evidence="16 17">
    <name type="scientific">Thermothielavioides terrestris</name>
    <dbReference type="NCBI Taxonomy" id="2587410"/>
    <lineage>
        <taxon>Eukaryota</taxon>
        <taxon>Fungi</taxon>
        <taxon>Dikarya</taxon>
        <taxon>Ascomycota</taxon>
        <taxon>Pezizomycotina</taxon>
        <taxon>Sordariomycetes</taxon>
        <taxon>Sordariomycetidae</taxon>
        <taxon>Sordariales</taxon>
        <taxon>Chaetomiaceae</taxon>
        <taxon>Thermothielavioides</taxon>
    </lineage>
</organism>
<evidence type="ECO:0000256" key="11">
    <source>
        <dbReference type="PIRSR" id="PIRSR601382-2"/>
    </source>
</evidence>
<sequence>MNVRDPFNIRTGSLNRPPIATWKSNRSYNSPSNNPFPAPLHQIIRTAATATQSAAADLRDKAGEVVQSAQQVLAGAAAAALDTGGDHTDAVAEPQQERKQKHRTGAPYQLDRRQQQPQPRPDIDLEKQALPRKNKDKDKEKDKEKDMSFAVPRNVPSFTNPQRQNEDRLWAAATASSRQRATGGGVLGGVQSLFSPHHHGRASATALPMYKDKPYMYPPGGAGGWRRPLYRRKRACGLLLLVVVAALVWWTGLFAEHQERAVTRLNQWGWLRQEEREGADGGGRRKDWLKRRQRVVEAMELSWDAYERYAWGYDEFHPESRNGRRMAPKGLGWIIIDSLDTLMLMNLTSRLTHAREWLSKSLTWDQDQDVNTFETTIRMLGGLLSAHYLSTEFPDLAPISDDDPGTPGEDLYLEKAKDLADRLMAAFTSPSGIPYASVNLGQYKGIPSHTDNGASSTAETTTLQLEFKYLAKLTGEKEFWDKAERVMQVVDDNGARDGLVPIYISAVTGKFQGENIRLGSRGDSYYEYLIKQYLQTNKKEPVYREMWQEALQGVRKHLVTYTEPSRFTIIGERPSGLGGDLLPKMDHLVCFMPGTIALAVTGGLTEKEAKKLPTWTKQDEADMQLARELMHTCWGMYKYMATGLAAEITYFKIARPPLPESAPHEAPAEFDPAPDAAWRRDYEVKPLDSHNLQRPETVESLFYMWRITGDPKYRDWGWDMFKSFMNHTAVDGGGGFTSLANANTVPPATRDNMESFWLAETLKYFYLLFSPDDLLPLDKVVFNTEAHPLPRFDMGPLFSTGWKRKPRDAEGKIIE</sequence>
<feature type="disulfide bond" evidence="12">
    <location>
        <begin position="590"/>
        <end position="633"/>
    </location>
</feature>
<feature type="active site" description="Proton donor" evidence="10">
    <location>
        <position position="374"/>
    </location>
</feature>
<feature type="compositionally biased region" description="Basic and acidic residues" evidence="14">
    <location>
        <begin position="84"/>
        <end position="98"/>
    </location>
</feature>
<dbReference type="InterPro" id="IPR001382">
    <property type="entry name" value="Glyco_hydro_47"/>
</dbReference>
<evidence type="ECO:0000256" key="2">
    <source>
        <dbReference type="ARBA" id="ARBA00004922"/>
    </source>
</evidence>
<comment type="catalytic activity">
    <reaction evidence="9">
        <text>N(4)-(alpha-D-Man-(1-&gt;2)-alpha-D-Man-(1-&gt;2)-alpha-D-Man-(1-&gt;3)-[alpha-D-Man-(1-&gt;2)-alpha-D-Man-(1-&gt;3)-[alpha-D-Man-(1-&gt;2)-alpha-D-Man-(1-&gt;6)]-alpha-D-Man-(1-&gt;6)]-beta-D-Man-(1-&gt;4)-beta-D-GlcNAc-(1-&gt;4)-beta-D-GlcNAc)-L-asparaginyl-[protein] (N-glucan mannose isomer 9A1,2,3B1,2,3) + 4 H2O = N(4)-(alpha-D-Man-(1-&gt;3)-[alpha-D-Man-(1-&gt;3)-[alpha-D-Man-(1-&gt;6)]-alpha-D-Man-(1-&gt;6)]-beta-D-Man-(1-&gt;4)-beta-D-GlcNAc-(1-&gt;4)-beta-D-GlcNAc)-L-asparaginyl-[protein] (N-glucan mannose isomer 5A1,2) + 4 beta-D-mannose</text>
        <dbReference type="Rhea" id="RHEA:56008"/>
        <dbReference type="Rhea" id="RHEA-COMP:14356"/>
        <dbReference type="Rhea" id="RHEA-COMP:14367"/>
        <dbReference type="ChEBI" id="CHEBI:15377"/>
        <dbReference type="ChEBI" id="CHEBI:28563"/>
        <dbReference type="ChEBI" id="CHEBI:59087"/>
        <dbReference type="ChEBI" id="CHEBI:139493"/>
        <dbReference type="EC" id="3.2.1.113"/>
    </reaction>
</comment>
<dbReference type="GO" id="GO:0005783">
    <property type="term" value="C:endoplasmic reticulum"/>
    <property type="evidence" value="ECO:0007669"/>
    <property type="project" value="TreeGrafter"/>
</dbReference>
<dbReference type="UniPathway" id="UPA00378"/>
<dbReference type="GO" id="GO:0004571">
    <property type="term" value="F:mannosyl-oligosaccharide 1,2-alpha-mannosidase activity"/>
    <property type="evidence" value="ECO:0007669"/>
    <property type="project" value="UniProtKB-EC"/>
</dbReference>